<dbReference type="Gene3D" id="3.30.2010.10">
    <property type="entry name" value="Metalloproteases ('zincins'), catalytic domain"/>
    <property type="match status" value="1"/>
</dbReference>
<dbReference type="CDD" id="cd07344">
    <property type="entry name" value="M48_yhfN_like"/>
    <property type="match status" value="1"/>
</dbReference>
<dbReference type="InterPro" id="IPR002725">
    <property type="entry name" value="YgjP-like_metallopeptidase"/>
</dbReference>
<dbReference type="PANTHER" id="PTHR30399:SF1">
    <property type="entry name" value="UTP PYROPHOSPHATASE"/>
    <property type="match status" value="1"/>
</dbReference>
<dbReference type="Pfam" id="PF01863">
    <property type="entry name" value="YgjP-like"/>
    <property type="match status" value="1"/>
</dbReference>
<evidence type="ECO:0000259" key="1">
    <source>
        <dbReference type="Pfam" id="PF01863"/>
    </source>
</evidence>
<dbReference type="Proteomes" id="UP001183006">
    <property type="component" value="Chromosome"/>
</dbReference>
<dbReference type="InterPro" id="IPR053136">
    <property type="entry name" value="UTP_pyrophosphatase-like"/>
</dbReference>
<name>A0AA51UEQ2_9EURY</name>
<proteinExistence type="predicted"/>
<evidence type="ECO:0000313" key="2">
    <source>
        <dbReference type="EMBL" id="WMW21867.1"/>
    </source>
</evidence>
<dbReference type="GeneID" id="84230651"/>
<evidence type="ECO:0000313" key="3">
    <source>
        <dbReference type="Proteomes" id="UP001183006"/>
    </source>
</evidence>
<dbReference type="PANTHER" id="PTHR30399">
    <property type="entry name" value="UNCHARACTERIZED PROTEIN YGJP"/>
    <property type="match status" value="1"/>
</dbReference>
<keyword evidence="3" id="KW-1185">Reference proteome</keyword>
<dbReference type="AlphaFoldDB" id="A0AA51UEQ2"/>
<dbReference type="RefSeq" id="WP_309307660.1">
    <property type="nucleotide sequence ID" value="NZ_CP133594.1"/>
</dbReference>
<reference evidence="2" key="1">
    <citation type="submission" date="2023-08" db="EMBL/GenBank/DDBJ databases">
        <title>Methanolobus mangrovi sp. nov. and Methanolobus sediminis sp. nov, two novel methylotrophic methanogens isolated from mangrove sediments in China.</title>
        <authorList>
            <person name="Zhou J."/>
        </authorList>
    </citation>
    <scope>NUCLEOTIDE SEQUENCE</scope>
    <source>
        <strain evidence="2">FTZ2</strain>
    </source>
</reference>
<sequence>MHLQASIKDMVIDYELIRRDVKNPRLEFRDQQLYLIVPHAHKDHEKVIHRHRRWIYNRFSRVQKLREISKDVELVAGRSVEELKELVNSFVAMIGNELGAKPQRIGFRKMKTKWGSCSSKGNLNFNSHMRHLPDRIIEYIVFHEMVHLIELNHSHRFWNHVKERFPDYKEYETLLAAYWSLIQKQCTGQSL</sequence>
<accession>A0AA51UEQ2</accession>
<gene>
    <name evidence="2" type="ORF">RE476_10880</name>
</gene>
<protein>
    <submittedName>
        <fullName evidence="2">M48 family metallopeptidase</fullName>
    </submittedName>
</protein>
<organism evidence="2 3">
    <name type="scientific">Methanolobus mangrovi</name>
    <dbReference type="NCBI Taxonomy" id="3072977"/>
    <lineage>
        <taxon>Archaea</taxon>
        <taxon>Methanobacteriati</taxon>
        <taxon>Methanobacteriota</taxon>
        <taxon>Stenosarchaea group</taxon>
        <taxon>Methanomicrobia</taxon>
        <taxon>Methanosarcinales</taxon>
        <taxon>Methanosarcinaceae</taxon>
        <taxon>Methanolobus</taxon>
    </lineage>
</organism>
<dbReference type="KEGG" id="mmav:RE476_10880"/>
<dbReference type="EMBL" id="CP133594">
    <property type="protein sequence ID" value="WMW21867.1"/>
    <property type="molecule type" value="Genomic_DNA"/>
</dbReference>
<feature type="domain" description="YgjP-like metallopeptidase" evidence="1">
    <location>
        <begin position="81"/>
        <end position="176"/>
    </location>
</feature>